<reference evidence="3" key="1">
    <citation type="submission" date="2015-08" db="EMBL/GenBank/DDBJ databases">
        <authorList>
            <person name="Varghese N."/>
        </authorList>
    </citation>
    <scope>NUCLEOTIDE SEQUENCE [LARGE SCALE GENOMIC DNA]</scope>
    <source>
        <strain evidence="3">DSM 23407</strain>
    </source>
</reference>
<evidence type="ECO:0000259" key="1">
    <source>
        <dbReference type="PROSITE" id="PS52006"/>
    </source>
</evidence>
<dbReference type="Proteomes" id="UP000183900">
    <property type="component" value="Unassembled WGS sequence"/>
</dbReference>
<dbReference type="EMBL" id="CYHE01000001">
    <property type="protein sequence ID" value="CUA92048.1"/>
    <property type="molecule type" value="Genomic_DNA"/>
</dbReference>
<dbReference type="Pfam" id="PF16483">
    <property type="entry name" value="Glyco_hydro_64"/>
    <property type="match status" value="1"/>
</dbReference>
<feature type="domain" description="GH64" evidence="1">
    <location>
        <begin position="3"/>
        <end position="356"/>
    </location>
</feature>
<evidence type="ECO:0000313" key="3">
    <source>
        <dbReference type="Proteomes" id="UP000183900"/>
    </source>
</evidence>
<dbReference type="InterPro" id="IPR037176">
    <property type="entry name" value="Osmotin/thaumatin-like_sf"/>
</dbReference>
<protein>
    <recommendedName>
        <fullName evidence="1">GH64 domain-containing protein</fullName>
    </recommendedName>
</protein>
<dbReference type="AlphaFoldDB" id="A0A0K6HML1"/>
<accession>A0A0K6HML1</accession>
<name>A0A0K6HML1_9HYPH</name>
<dbReference type="InterPro" id="IPR032477">
    <property type="entry name" value="Glyco_hydro_64"/>
</dbReference>
<organism evidence="2 3">
    <name type="scientific">Pannonibacter indicus</name>
    <dbReference type="NCBI Taxonomy" id="466044"/>
    <lineage>
        <taxon>Bacteria</taxon>
        <taxon>Pseudomonadati</taxon>
        <taxon>Pseudomonadota</taxon>
        <taxon>Alphaproteobacteria</taxon>
        <taxon>Hyphomicrobiales</taxon>
        <taxon>Stappiaceae</taxon>
        <taxon>Pannonibacter</taxon>
    </lineage>
</organism>
<dbReference type="RefSeq" id="WP_055454008.1">
    <property type="nucleotide sequence ID" value="NZ_CYHE01000001.1"/>
</dbReference>
<sequence length="484" mass="50275">MSTSSVTLNLVNLRGKPTAPDEDIYILLTGEDVTGLTGITLGTITPLSQITNATISFTTINSGRLYAGLGQFPNPPTPTGGIYYGWIEFSCLTAGDNLWINMSNVDLLGLPLAIAGTEAGGSSFSLGYKDPMTPTLINTMKNSVLTKHGQGAVITTVSGQQLVIGPTIIPSAYPDMTPYVVSLVKANAPVTIVSDTPPGGSPETFTGNFQAADPKTGVILSLKGDQGDTFELTAVNLSSSIIYRCDGGTVIFNGRVVPQNRTATNDPSGQPASQIISNSVFRNLMIGFNEGYFTPTGPNNSSQFPGQTPFAGGNGNLYAQAIHNGTNSYGYPYADSNLKVLIQADPAQPVTVSVLADSMAYGYTDNPGGGSNQPSSGTYQFGIGSGSGALGPIRIGNWVYEASPNTDGSPGGAFGGFLPDLTDWTQMQFTGAGPGAYIWVKNGQVETGGCLNAAGSWNDSKTVYSWPANLQWVPGAIAPAKPTS</sequence>
<proteinExistence type="predicted"/>
<dbReference type="Gene3D" id="2.60.110.10">
    <property type="entry name" value="Thaumatin"/>
    <property type="match status" value="1"/>
</dbReference>
<evidence type="ECO:0000313" key="2">
    <source>
        <dbReference type="EMBL" id="CUA92048.1"/>
    </source>
</evidence>
<dbReference type="PROSITE" id="PS52006">
    <property type="entry name" value="GH64"/>
    <property type="match status" value="1"/>
</dbReference>
<gene>
    <name evidence="2" type="ORF">Ga0061067_101249</name>
</gene>
<keyword evidence="3" id="KW-1185">Reference proteome</keyword>
<dbReference type="OrthoDB" id="1495311at2"/>